<proteinExistence type="predicted"/>
<accession>A0A172WRD3</accession>
<evidence type="ECO:0000313" key="2">
    <source>
        <dbReference type="Proteomes" id="UP000077787"/>
    </source>
</evidence>
<dbReference type="OrthoDB" id="7068425at2"/>
<name>A0A172WRD3_STUST</name>
<evidence type="ECO:0008006" key="3">
    <source>
        <dbReference type="Google" id="ProtNLM"/>
    </source>
</evidence>
<reference evidence="1 2" key="1">
    <citation type="submission" date="2016-05" db="EMBL/GenBank/DDBJ databases">
        <title>Genome sequence of Pseudomonas stutzeri 273 and identification of the exopolysaccharide biosynthesis locus.</title>
        <authorList>
            <person name="Wu S."/>
            <person name="Sun C."/>
        </authorList>
    </citation>
    <scope>NUCLEOTIDE SEQUENCE [LARGE SCALE GENOMIC DNA]</scope>
    <source>
        <strain evidence="1 2">273</strain>
    </source>
</reference>
<dbReference type="InterPro" id="IPR010774">
    <property type="entry name" value="YbcO"/>
</dbReference>
<evidence type="ECO:0000313" key="1">
    <source>
        <dbReference type="EMBL" id="ANF26013.1"/>
    </source>
</evidence>
<dbReference type="RefSeq" id="WP_031323507.1">
    <property type="nucleotide sequence ID" value="NZ_CP015641.1"/>
</dbReference>
<dbReference type="EMBL" id="CP015641">
    <property type="protein sequence ID" value="ANF26013.1"/>
    <property type="molecule type" value="Genomic_DNA"/>
</dbReference>
<sequence>MSRIVSKKLRDSARGQSCTLRLPGCGFDDGTVVLAHLPCGQKGMGMKGPDQIACFACDHCHSVLDGRRKGEITEGDMLRALAETQLIWLRDGLLTVKGAA</sequence>
<dbReference type="AlphaFoldDB" id="A0A172WRD3"/>
<organism evidence="1 2">
    <name type="scientific">Stutzerimonas stutzeri</name>
    <name type="common">Pseudomonas stutzeri</name>
    <dbReference type="NCBI Taxonomy" id="316"/>
    <lineage>
        <taxon>Bacteria</taxon>
        <taxon>Pseudomonadati</taxon>
        <taxon>Pseudomonadota</taxon>
        <taxon>Gammaproteobacteria</taxon>
        <taxon>Pseudomonadales</taxon>
        <taxon>Pseudomonadaceae</taxon>
        <taxon>Stutzerimonas</taxon>
    </lineage>
</organism>
<protein>
    <recommendedName>
        <fullName evidence="3">DUF1364 domain-containing protein</fullName>
    </recommendedName>
</protein>
<dbReference type="Gene3D" id="3.30.50.20">
    <property type="entry name" value="prophage-derive protein ybcO"/>
    <property type="match status" value="1"/>
</dbReference>
<gene>
    <name evidence="1" type="ORF">PS273GM_13105</name>
</gene>
<dbReference type="Proteomes" id="UP000077787">
    <property type="component" value="Chromosome"/>
</dbReference>
<dbReference type="Pfam" id="PF07102">
    <property type="entry name" value="YbcO"/>
    <property type="match status" value="1"/>
</dbReference>